<feature type="compositionally biased region" description="Polar residues" evidence="1">
    <location>
        <begin position="175"/>
        <end position="185"/>
    </location>
</feature>
<organism evidence="2 3">
    <name type="scientific">Allacma fusca</name>
    <dbReference type="NCBI Taxonomy" id="39272"/>
    <lineage>
        <taxon>Eukaryota</taxon>
        <taxon>Metazoa</taxon>
        <taxon>Ecdysozoa</taxon>
        <taxon>Arthropoda</taxon>
        <taxon>Hexapoda</taxon>
        <taxon>Collembola</taxon>
        <taxon>Symphypleona</taxon>
        <taxon>Sminthuridae</taxon>
        <taxon>Allacma</taxon>
    </lineage>
</organism>
<evidence type="ECO:0000313" key="3">
    <source>
        <dbReference type="Proteomes" id="UP000708208"/>
    </source>
</evidence>
<proteinExistence type="predicted"/>
<dbReference type="Proteomes" id="UP000708208">
    <property type="component" value="Unassembled WGS sequence"/>
</dbReference>
<evidence type="ECO:0000256" key="1">
    <source>
        <dbReference type="SAM" id="MobiDB-lite"/>
    </source>
</evidence>
<dbReference type="EMBL" id="CAJVCH010339344">
    <property type="protein sequence ID" value="CAG7815223.1"/>
    <property type="molecule type" value="Genomic_DNA"/>
</dbReference>
<keyword evidence="3" id="KW-1185">Reference proteome</keyword>
<feature type="compositionally biased region" description="Basic residues" evidence="1">
    <location>
        <begin position="14"/>
        <end position="25"/>
    </location>
</feature>
<reference evidence="2" key="1">
    <citation type="submission" date="2021-06" db="EMBL/GenBank/DDBJ databases">
        <authorList>
            <person name="Hodson N. C."/>
            <person name="Mongue J. A."/>
            <person name="Jaron S. K."/>
        </authorList>
    </citation>
    <scope>NUCLEOTIDE SEQUENCE</scope>
</reference>
<gene>
    <name evidence="2" type="ORF">AFUS01_LOCUS25919</name>
</gene>
<comment type="caution">
    <text evidence="2">The sequence shown here is derived from an EMBL/GenBank/DDBJ whole genome shotgun (WGS) entry which is preliminary data.</text>
</comment>
<evidence type="ECO:0000313" key="2">
    <source>
        <dbReference type="EMBL" id="CAG7815223.1"/>
    </source>
</evidence>
<protein>
    <submittedName>
        <fullName evidence="2">Uncharacterized protein</fullName>
    </submittedName>
</protein>
<name>A0A8J2L453_9HEXA</name>
<sequence length="259" mass="28092">MESQDDVADGGTRKSARANKGKPPRRFGDAVASTQKREKDQDCENVGSDGDSTQSNTTVIPSTTATKNETQEDKMEDQASTLRKHGIFQTQYGASTFPFGELGSRASSNSHLTTAFAAPGYYPNISKFSLQMKQPSSEKSVPSCYSSTKVRKLELERQKVVAIQELELRKRQVEQARTPTTNAPHSKSQRAVSVASSQSEKFERFMSTIAGAIQSSSENAQASAQNNADILKTNSDAIKALLSRQGGSKELPIYSGDPT</sequence>
<feature type="compositionally biased region" description="Polar residues" evidence="1">
    <location>
        <begin position="50"/>
        <end position="68"/>
    </location>
</feature>
<feature type="compositionally biased region" description="Low complexity" evidence="1">
    <location>
        <begin position="189"/>
        <end position="198"/>
    </location>
</feature>
<accession>A0A8J2L453</accession>
<feature type="non-terminal residue" evidence="2">
    <location>
        <position position="1"/>
    </location>
</feature>
<feature type="region of interest" description="Disordered" evidence="1">
    <location>
        <begin position="173"/>
        <end position="198"/>
    </location>
</feature>
<feature type="region of interest" description="Disordered" evidence="1">
    <location>
        <begin position="1"/>
        <end position="86"/>
    </location>
</feature>
<dbReference type="AlphaFoldDB" id="A0A8J2L453"/>